<dbReference type="SMART" id="SM00635">
    <property type="entry name" value="BID_2"/>
    <property type="match status" value="1"/>
</dbReference>
<reference evidence="3 4" key="1">
    <citation type="submission" date="2020-05" db="EMBL/GenBank/DDBJ databases">
        <title>Complete genome sequence of Gemmatimonas greenlandica TET16.</title>
        <authorList>
            <person name="Zeng Y."/>
        </authorList>
    </citation>
    <scope>NUCLEOTIDE SEQUENCE [LARGE SCALE GENOMIC DNA]</scope>
    <source>
        <strain evidence="3 4">TET16</strain>
    </source>
</reference>
<keyword evidence="1" id="KW-0732">Signal</keyword>
<dbReference type="AlphaFoldDB" id="A0A6M4ISL0"/>
<name>A0A6M4ISL0_9BACT</name>
<keyword evidence="4" id="KW-1185">Reference proteome</keyword>
<evidence type="ECO:0000259" key="2">
    <source>
        <dbReference type="SMART" id="SM00635"/>
    </source>
</evidence>
<dbReference type="KEGG" id="ggr:HKW67_20005"/>
<dbReference type="SUPFAM" id="SSF49373">
    <property type="entry name" value="Invasin/intimin cell-adhesion fragments"/>
    <property type="match status" value="1"/>
</dbReference>
<dbReference type="EMBL" id="CP053085">
    <property type="protein sequence ID" value="QJR37640.1"/>
    <property type="molecule type" value="Genomic_DNA"/>
</dbReference>
<dbReference type="InterPro" id="IPR003343">
    <property type="entry name" value="Big_2"/>
</dbReference>
<accession>A0A6M4ISL0</accession>
<feature type="signal peptide" evidence="1">
    <location>
        <begin position="1"/>
        <end position="24"/>
    </location>
</feature>
<feature type="domain" description="BIG2" evidence="2">
    <location>
        <begin position="46"/>
        <end position="126"/>
    </location>
</feature>
<dbReference type="Pfam" id="PF02368">
    <property type="entry name" value="Big_2"/>
    <property type="match status" value="1"/>
</dbReference>
<evidence type="ECO:0000256" key="1">
    <source>
        <dbReference type="SAM" id="SignalP"/>
    </source>
</evidence>
<dbReference type="InterPro" id="IPR008964">
    <property type="entry name" value="Invasin/intimin_cell_adhesion"/>
</dbReference>
<dbReference type="Proteomes" id="UP000500938">
    <property type="component" value="Chromosome"/>
</dbReference>
<proteinExistence type="predicted"/>
<protein>
    <submittedName>
        <fullName evidence="3">Ig-like domain-containing protein</fullName>
    </submittedName>
</protein>
<evidence type="ECO:0000313" key="4">
    <source>
        <dbReference type="Proteomes" id="UP000500938"/>
    </source>
</evidence>
<dbReference type="Gene3D" id="2.60.40.1080">
    <property type="match status" value="1"/>
</dbReference>
<sequence length="805" mass="84328">MPMLPAVTRSPVRLLLVSALTLWATTGCSGGSDTPVTPPVTPPAVVVTRVEITPGAGTIDVGASLTLQAQPFSAAGAALTGRTVSWRSEAPQIATVTDQGVVTGIAAGTAPVVATVSGVSVTTSISVRDVNRIDADSVRLTDVGQLADLRISRNGQPSTVATVTLIDEQRWLSELPVLEAAALGQGRVVSTGPGRARVRVQAGTLIDTVTIGVTLARARIFSSSAPVGRTHLGSADTITLRGYALTSLAVAALQANGFTPTTTARDSATWRFVFPPAADACTGNPPAITLTLTSSDGVLPSGLTRAFANELSLAVGDARRLTSAQAECLRFAPSSQARYLLSYADSRLHEKAKTQPEYPWPDSVVVRVTPAGRSAATPLRALARNALLFDGPESALRSAAASAVAPAAASMVPAGCPYLNASAPFCRATPYVLGEVFTHYPFDRPSGPARVIAIRGNLVLAVFRADSSLLAPNAVARADSALRLFATTGIPWLQSVYSLSAPTSSSDESGQLLLMLDASTQSSAGWFADGGQGHGRWGRLTLGMPDGSGFRVDGYSYSLNYSIIAHEVTHTYQYRWRWQYAAPWQTYLGTSWGVEGGATFAQLQTLRETLGVSFSANTNFDVLPLTDPASSLSVGARARGDVTAGYTPAASMLRDFMQRLAQSGMTTRDAAREVAQGAMEGWHGINEEGLARGLGLTARMRARLGAAWNPTDAMLQWTMTEAADDMTSNPLYQNVSNRKSSTTTADASLPPHALVQPTVAAAVLRAAGNSGVFEISDPLGTAFRADAVVGTMATTAVQWLVLRIR</sequence>
<feature type="chain" id="PRO_5026919854" evidence="1">
    <location>
        <begin position="25"/>
        <end position="805"/>
    </location>
</feature>
<evidence type="ECO:0000313" key="3">
    <source>
        <dbReference type="EMBL" id="QJR37640.1"/>
    </source>
</evidence>
<gene>
    <name evidence="3" type="ORF">HKW67_20005</name>
</gene>
<dbReference type="RefSeq" id="WP_171227075.1">
    <property type="nucleotide sequence ID" value="NZ_CP053085.1"/>
</dbReference>
<organism evidence="3 4">
    <name type="scientific">Gemmatimonas groenlandica</name>
    <dbReference type="NCBI Taxonomy" id="2732249"/>
    <lineage>
        <taxon>Bacteria</taxon>
        <taxon>Pseudomonadati</taxon>
        <taxon>Gemmatimonadota</taxon>
        <taxon>Gemmatimonadia</taxon>
        <taxon>Gemmatimonadales</taxon>
        <taxon>Gemmatimonadaceae</taxon>
        <taxon>Gemmatimonas</taxon>
    </lineage>
</organism>